<dbReference type="InterPro" id="IPR010985">
    <property type="entry name" value="Ribbon_hlx_hlx"/>
</dbReference>
<name>A0AB35FJZ2_9HYPH</name>
<dbReference type="Pfam" id="PF03869">
    <property type="entry name" value="Arc"/>
    <property type="match status" value="1"/>
</dbReference>
<gene>
    <name evidence="2" type="ORF">HFO74_27220</name>
</gene>
<feature type="domain" description="Arc-like DNA binding" evidence="1">
    <location>
        <begin position="5"/>
        <end position="42"/>
    </location>
</feature>
<dbReference type="InterPro" id="IPR013321">
    <property type="entry name" value="Arc_rbn_hlx_hlx"/>
</dbReference>
<dbReference type="Proteomes" id="UP000758022">
    <property type="component" value="Unassembled WGS sequence"/>
</dbReference>
<evidence type="ECO:0000313" key="3">
    <source>
        <dbReference type="Proteomes" id="UP000758022"/>
    </source>
</evidence>
<accession>A0AB35FJZ2</accession>
<dbReference type="EMBL" id="JAAXQQ010000010">
    <property type="protein sequence ID" value="MBY3067069.1"/>
    <property type="molecule type" value="Genomic_DNA"/>
</dbReference>
<reference evidence="2" key="1">
    <citation type="submission" date="2020-04" db="EMBL/GenBank/DDBJ databases">
        <title>Global-level population genomics supports evidence of horizontal gene transfer on evolution of Rhizobia in Lentils.</title>
        <authorList>
            <person name="Gai Y."/>
            <person name="Cook D."/>
            <person name="Riely B."/>
        </authorList>
    </citation>
    <scope>NUCLEOTIDE SEQUENCE</scope>
    <source>
        <strain evidence="2">TLR9</strain>
    </source>
</reference>
<sequence>MNRADFPKLIIRTPPEIKDWLYNRAKENSRSATGELIAILKEIRDRDAGRDEA</sequence>
<proteinExistence type="predicted"/>
<dbReference type="AlphaFoldDB" id="A0AB35FJZ2"/>
<dbReference type="InterPro" id="IPR005569">
    <property type="entry name" value="Arc_DNA-bd_dom"/>
</dbReference>
<evidence type="ECO:0000259" key="1">
    <source>
        <dbReference type="Pfam" id="PF03869"/>
    </source>
</evidence>
<dbReference type="GO" id="GO:0006355">
    <property type="term" value="P:regulation of DNA-templated transcription"/>
    <property type="evidence" value="ECO:0007669"/>
    <property type="project" value="InterPro"/>
</dbReference>
<comment type="caution">
    <text evidence="2">The sequence shown here is derived from an EMBL/GenBank/DDBJ whole genome shotgun (WGS) entry which is preliminary data.</text>
</comment>
<organism evidence="2 3">
    <name type="scientific">Rhizobium laguerreae</name>
    <dbReference type="NCBI Taxonomy" id="1076926"/>
    <lineage>
        <taxon>Bacteria</taxon>
        <taxon>Pseudomonadati</taxon>
        <taxon>Pseudomonadota</taxon>
        <taxon>Alphaproteobacteria</taxon>
        <taxon>Hyphomicrobiales</taxon>
        <taxon>Rhizobiaceae</taxon>
        <taxon>Rhizobium/Agrobacterium group</taxon>
        <taxon>Rhizobium</taxon>
    </lineage>
</organism>
<evidence type="ECO:0000313" key="2">
    <source>
        <dbReference type="EMBL" id="MBY3067069.1"/>
    </source>
</evidence>
<dbReference type="SUPFAM" id="SSF47598">
    <property type="entry name" value="Ribbon-helix-helix"/>
    <property type="match status" value="1"/>
</dbReference>
<dbReference type="Gene3D" id="1.10.1220.10">
    <property type="entry name" value="Met repressor-like"/>
    <property type="match status" value="1"/>
</dbReference>
<dbReference type="RefSeq" id="WP_221979864.1">
    <property type="nucleotide sequence ID" value="NZ_JAAXQQ010000010.1"/>
</dbReference>
<protein>
    <submittedName>
        <fullName evidence="2">Arc family DNA-binding protein</fullName>
    </submittedName>
</protein>
<dbReference type="GO" id="GO:0003677">
    <property type="term" value="F:DNA binding"/>
    <property type="evidence" value="ECO:0007669"/>
    <property type="project" value="UniProtKB-KW"/>
</dbReference>
<keyword evidence="2" id="KW-0238">DNA-binding</keyword>